<organism evidence="1">
    <name type="scientific">hydrothermal vent metagenome</name>
    <dbReference type="NCBI Taxonomy" id="652676"/>
    <lineage>
        <taxon>unclassified sequences</taxon>
        <taxon>metagenomes</taxon>
        <taxon>ecological metagenomes</taxon>
    </lineage>
</organism>
<dbReference type="AlphaFoldDB" id="A0A1W1D761"/>
<dbReference type="EMBL" id="FPHR01000002">
    <property type="protein sequence ID" value="SFV76448.1"/>
    <property type="molecule type" value="Genomic_DNA"/>
</dbReference>
<proteinExistence type="predicted"/>
<protein>
    <submittedName>
        <fullName evidence="1">Uncharacterized protein</fullName>
    </submittedName>
</protein>
<name>A0A1W1D761_9ZZZZ</name>
<gene>
    <name evidence="1" type="ORF">MNB_SUP05-4-543</name>
</gene>
<sequence>MLKKLLILAIFLSPAVKASPLSDGAMRLIKIGNEISSRDVVLRGQSLLLKGAFDLNDFDAMYEASKQVRQGSELMGYQPQEREANEILIKLVRRSFDPALYEYALYLLDGSHGFVKNEFLALNLFEESFIIHGNAKSAMMAAIIRNESLVLGTKKPHRIDELITFSILNKVPGAQAYQAQYIDKDYLHDLEPENWSQWISEQ</sequence>
<reference evidence="1" key="1">
    <citation type="submission" date="2016-10" db="EMBL/GenBank/DDBJ databases">
        <authorList>
            <person name="de Groot N.N."/>
        </authorList>
    </citation>
    <scope>NUCLEOTIDE SEQUENCE</scope>
</reference>
<evidence type="ECO:0000313" key="1">
    <source>
        <dbReference type="EMBL" id="SFV76448.1"/>
    </source>
</evidence>
<accession>A0A1W1D761</accession>